<dbReference type="GO" id="GO:0030313">
    <property type="term" value="C:cell envelope"/>
    <property type="evidence" value="ECO:0007669"/>
    <property type="project" value="UniProtKB-SubCell"/>
</dbReference>
<proteinExistence type="predicted"/>
<keyword evidence="2" id="KW-0732">Signal</keyword>
<dbReference type="InterPro" id="IPR038352">
    <property type="entry name" value="Imelysin_sf"/>
</dbReference>
<dbReference type="Pfam" id="PF09375">
    <property type="entry name" value="Peptidase_M75"/>
    <property type="match status" value="1"/>
</dbReference>
<feature type="domain" description="Imelysin-like" evidence="3">
    <location>
        <begin position="58"/>
        <end position="308"/>
    </location>
</feature>
<evidence type="ECO:0000313" key="4">
    <source>
        <dbReference type="EMBL" id="QPC41305.1"/>
    </source>
</evidence>
<dbReference type="CDD" id="cd14659">
    <property type="entry name" value="Imelysin-like_IPPA"/>
    <property type="match status" value="1"/>
</dbReference>
<dbReference type="Gene3D" id="1.20.1420.20">
    <property type="entry name" value="M75 peptidase, HXXE motif"/>
    <property type="match status" value="1"/>
</dbReference>
<sequence length="382" mass="40855">MATITGHRSPPVVLAGLLALLGLLALAVPLARQAAAQDASGREALRREIARDLVVHHALPRYEALTAETAALDETARTFCADPAPDGLAAVHGAYADAFEAWMAIQHVRFGPVMREDRYYRLEYWPDKHGQGGRQLRKLFASGDLSAMTPETLADKSVALQGFPALERILYGKNAESRLTSGDETAAGLCRFATAITGNLKAMAAATETEWRDGPAALADDMDAETVDQTLKDFFQAFTDELQFIRLSKLGEPLGDTPRQANPRAAEAWRSGLSLPAIQANLTGLHEAFAGNEGAGSKGLGAALNRDEADGDYRRSVARGLLYGIDFIDGHPDLLTTDLKSEEGRKSVAFLMLHLDGVRERAAGTLGGALGVDLGFNAMDGD</sequence>
<dbReference type="AlphaFoldDB" id="A0A7S8C0V5"/>
<reference evidence="4 5" key="1">
    <citation type="submission" date="2020-06" db="EMBL/GenBank/DDBJ databases">
        <title>Genome sequence of 2 isolates from Red Sea Mangroves.</title>
        <authorList>
            <person name="Sefrji F."/>
            <person name="Michoud G."/>
            <person name="Merlino G."/>
            <person name="Daffonchio D."/>
        </authorList>
    </citation>
    <scope>NUCLEOTIDE SEQUENCE [LARGE SCALE GENOMIC DNA]</scope>
    <source>
        <strain evidence="4 5">R1DC25</strain>
    </source>
</reference>
<dbReference type="EMBL" id="CP058214">
    <property type="protein sequence ID" value="QPC41305.1"/>
    <property type="molecule type" value="Genomic_DNA"/>
</dbReference>
<dbReference type="InterPro" id="IPR034984">
    <property type="entry name" value="Imelysin-like_IPPA"/>
</dbReference>
<dbReference type="InterPro" id="IPR018976">
    <property type="entry name" value="Imelysin-like"/>
</dbReference>
<comment type="subcellular location">
    <subcellularLocation>
        <location evidence="1">Cell envelope</location>
    </subcellularLocation>
</comment>
<organism evidence="4 5">
    <name type="scientific">Kaustia mangrovi</name>
    <dbReference type="NCBI Taxonomy" id="2593653"/>
    <lineage>
        <taxon>Bacteria</taxon>
        <taxon>Pseudomonadati</taxon>
        <taxon>Pseudomonadota</taxon>
        <taxon>Alphaproteobacteria</taxon>
        <taxon>Hyphomicrobiales</taxon>
        <taxon>Parvibaculaceae</taxon>
        <taxon>Kaustia</taxon>
    </lineage>
</organism>
<dbReference type="Proteomes" id="UP000593594">
    <property type="component" value="Chromosome"/>
</dbReference>
<dbReference type="RefSeq" id="WP_213162520.1">
    <property type="nucleotide sequence ID" value="NZ_CP058214.1"/>
</dbReference>
<dbReference type="KEGG" id="kmn:HW532_00220"/>
<evidence type="ECO:0000256" key="1">
    <source>
        <dbReference type="ARBA" id="ARBA00004196"/>
    </source>
</evidence>
<evidence type="ECO:0000313" key="5">
    <source>
        <dbReference type="Proteomes" id="UP000593594"/>
    </source>
</evidence>
<evidence type="ECO:0000259" key="3">
    <source>
        <dbReference type="Pfam" id="PF09375"/>
    </source>
</evidence>
<accession>A0A7S8C0V5</accession>
<protein>
    <submittedName>
        <fullName evidence="4">Imelysin family protein</fullName>
    </submittedName>
</protein>
<keyword evidence="5" id="KW-1185">Reference proteome</keyword>
<gene>
    <name evidence="4" type="ORF">HW532_00220</name>
</gene>
<evidence type="ECO:0000256" key="2">
    <source>
        <dbReference type="ARBA" id="ARBA00022729"/>
    </source>
</evidence>
<name>A0A7S8C0V5_9HYPH</name>